<evidence type="ECO:0000256" key="9">
    <source>
        <dbReference type="HAMAP-Rule" id="MF_00161"/>
    </source>
</evidence>
<dbReference type="GO" id="GO:0004190">
    <property type="term" value="F:aspartic-type endopeptidase activity"/>
    <property type="evidence" value="ECO:0007669"/>
    <property type="project" value="UniProtKB-UniRule"/>
</dbReference>
<evidence type="ECO:0000313" key="12">
    <source>
        <dbReference type="EMBL" id="EHI61211.1"/>
    </source>
</evidence>
<comment type="catalytic activity">
    <reaction evidence="9 10">
        <text>Release of signal peptides from bacterial membrane prolipoproteins. Hydrolyzes -Xaa-Yaa-Zaa-|-(S,diacylglyceryl)Cys-, in which Xaa is hydrophobic (preferably Leu), and Yaa (Ala or Ser) and Zaa (Gly or Ala) have small, neutral side chains.</text>
        <dbReference type="EC" id="3.4.23.36"/>
    </reaction>
</comment>
<name>G5IBA4_9FIRM</name>
<dbReference type="PROSITE" id="PS00855">
    <property type="entry name" value="SPASE_II"/>
    <property type="match status" value="1"/>
</dbReference>
<dbReference type="EMBL" id="ADLN01000006">
    <property type="protein sequence ID" value="EHI61211.1"/>
    <property type="molecule type" value="Genomic_DNA"/>
</dbReference>
<comment type="caution">
    <text evidence="9">Lacks conserved residue(s) required for the propagation of feature annotation.</text>
</comment>
<evidence type="ECO:0000313" key="13">
    <source>
        <dbReference type="Proteomes" id="UP000005384"/>
    </source>
</evidence>
<dbReference type="GO" id="GO:0006508">
    <property type="term" value="P:proteolysis"/>
    <property type="evidence" value="ECO:0007669"/>
    <property type="project" value="UniProtKB-KW"/>
</dbReference>
<feature type="active site" evidence="9">
    <location>
        <position position="115"/>
    </location>
</feature>
<evidence type="ECO:0000256" key="7">
    <source>
        <dbReference type="ARBA" id="ARBA00022989"/>
    </source>
</evidence>
<organism evidence="12 13">
    <name type="scientific">Hungatella hathewayi WAL-18680</name>
    <dbReference type="NCBI Taxonomy" id="742737"/>
    <lineage>
        <taxon>Bacteria</taxon>
        <taxon>Bacillati</taxon>
        <taxon>Bacillota</taxon>
        <taxon>Clostridia</taxon>
        <taxon>Lachnospirales</taxon>
        <taxon>Lachnospiraceae</taxon>
        <taxon>Hungatella</taxon>
    </lineage>
</organism>
<keyword evidence="7 9" id="KW-1133">Transmembrane helix</keyword>
<keyword evidence="8 9" id="KW-0472">Membrane</keyword>
<dbReference type="EC" id="3.4.23.36" evidence="9"/>
<keyword evidence="2 9" id="KW-1003">Cell membrane</keyword>
<comment type="similarity">
    <text evidence="1 9 11">Belongs to the peptidase A8 family.</text>
</comment>
<dbReference type="PRINTS" id="PR00781">
    <property type="entry name" value="LIPOSIGPTASE"/>
</dbReference>
<dbReference type="Proteomes" id="UP000005384">
    <property type="component" value="Unassembled WGS sequence"/>
</dbReference>
<comment type="caution">
    <text evidence="12">The sequence shown here is derived from an EMBL/GenBank/DDBJ whole genome shotgun (WGS) entry which is preliminary data.</text>
</comment>
<comment type="pathway">
    <text evidence="9">Protein modification; lipoprotein biosynthesis (signal peptide cleavage).</text>
</comment>
<comment type="subcellular location">
    <subcellularLocation>
        <location evidence="9">Cell membrane</location>
        <topology evidence="9">Multi-pass membrane protein</topology>
    </subcellularLocation>
</comment>
<dbReference type="Pfam" id="PF01252">
    <property type="entry name" value="Peptidase_A8"/>
    <property type="match status" value="1"/>
</dbReference>
<keyword evidence="3 9" id="KW-0645">Protease</keyword>
<dbReference type="AlphaFoldDB" id="G5IBA4"/>
<keyword evidence="13" id="KW-1185">Reference proteome</keyword>
<proteinExistence type="inferred from homology"/>
<dbReference type="RefSeq" id="WP_006778812.1">
    <property type="nucleotide sequence ID" value="NZ_CP040506.1"/>
</dbReference>
<evidence type="ECO:0000256" key="8">
    <source>
        <dbReference type="ARBA" id="ARBA00023136"/>
    </source>
</evidence>
<dbReference type="HOGENOM" id="CLU_083252_6_0_9"/>
<sequence>MLYIGIVLIILILDLGIKDTIEETDSTSFPKDLEGTNGKIVLHKSHNDGFAMGLFRSKPEMVKMVPLMVVSAVGGIFAWLYPKKGQHVDKLAIAMVLGGALSNVYDRLYRGYVVDYFSIQWKKLKKVVFNLGDIFIFLGAGLLLVAEIVRDFRER</sequence>
<dbReference type="HAMAP" id="MF_00161">
    <property type="entry name" value="LspA"/>
    <property type="match status" value="1"/>
</dbReference>
<keyword evidence="4 9" id="KW-0812">Transmembrane</keyword>
<dbReference type="OrthoDB" id="1770665at2"/>
<evidence type="ECO:0000256" key="3">
    <source>
        <dbReference type="ARBA" id="ARBA00022670"/>
    </source>
</evidence>
<evidence type="ECO:0000256" key="6">
    <source>
        <dbReference type="ARBA" id="ARBA00022801"/>
    </source>
</evidence>
<feature type="transmembrane region" description="Helical" evidence="9">
    <location>
        <begin position="127"/>
        <end position="149"/>
    </location>
</feature>
<dbReference type="InterPro" id="IPR001872">
    <property type="entry name" value="Peptidase_A8"/>
</dbReference>
<dbReference type="GO" id="GO:0005886">
    <property type="term" value="C:plasma membrane"/>
    <property type="evidence" value="ECO:0007669"/>
    <property type="project" value="UniProtKB-SubCell"/>
</dbReference>
<reference evidence="12 13" key="1">
    <citation type="submission" date="2011-08" db="EMBL/GenBank/DDBJ databases">
        <title>The Genome Sequence of Clostridium hathewayi WAL-18680.</title>
        <authorList>
            <consortium name="The Broad Institute Genome Sequencing Platform"/>
            <person name="Earl A."/>
            <person name="Ward D."/>
            <person name="Feldgarden M."/>
            <person name="Gevers D."/>
            <person name="Finegold S.M."/>
            <person name="Summanen P.H."/>
            <person name="Molitoris D.R."/>
            <person name="Song M."/>
            <person name="Daigneault M."/>
            <person name="Allen-Vercoe E."/>
            <person name="Young S.K."/>
            <person name="Zeng Q."/>
            <person name="Gargeya S."/>
            <person name="Fitzgerald M."/>
            <person name="Haas B."/>
            <person name="Abouelleil A."/>
            <person name="Alvarado L."/>
            <person name="Arachchi H.M."/>
            <person name="Berlin A."/>
            <person name="Brown A."/>
            <person name="Chapman S.B."/>
            <person name="Chen Z."/>
            <person name="Dunbar C."/>
            <person name="Freedman E."/>
            <person name="Gearin G."/>
            <person name="Gellesch M."/>
            <person name="Goldberg J."/>
            <person name="Griggs A."/>
            <person name="Gujja S."/>
            <person name="Heiman D."/>
            <person name="Howarth C."/>
            <person name="Larson L."/>
            <person name="Lui A."/>
            <person name="MacDonald P.J.P."/>
            <person name="Montmayeur A."/>
            <person name="Murphy C."/>
            <person name="Neiman D."/>
            <person name="Pearson M."/>
            <person name="Priest M."/>
            <person name="Roberts A."/>
            <person name="Saif S."/>
            <person name="Shea T."/>
            <person name="Shenoy N."/>
            <person name="Sisk P."/>
            <person name="Stolte C."/>
            <person name="Sykes S."/>
            <person name="Wortman J."/>
            <person name="Nusbaum C."/>
            <person name="Birren B."/>
        </authorList>
    </citation>
    <scope>NUCLEOTIDE SEQUENCE [LARGE SCALE GENOMIC DNA]</scope>
    <source>
        <strain evidence="12 13">WAL-18680</strain>
    </source>
</reference>
<feature type="active site" evidence="9">
    <location>
        <position position="133"/>
    </location>
</feature>
<evidence type="ECO:0000256" key="5">
    <source>
        <dbReference type="ARBA" id="ARBA00022750"/>
    </source>
</evidence>
<evidence type="ECO:0000256" key="2">
    <source>
        <dbReference type="ARBA" id="ARBA00022475"/>
    </source>
</evidence>
<dbReference type="NCBIfam" id="TIGR00077">
    <property type="entry name" value="lspA"/>
    <property type="match status" value="1"/>
</dbReference>
<evidence type="ECO:0000256" key="10">
    <source>
        <dbReference type="RuleBase" id="RU000594"/>
    </source>
</evidence>
<dbReference type="PANTHER" id="PTHR33695:SF1">
    <property type="entry name" value="LIPOPROTEIN SIGNAL PEPTIDASE"/>
    <property type="match status" value="1"/>
</dbReference>
<evidence type="ECO:0000256" key="1">
    <source>
        <dbReference type="ARBA" id="ARBA00006139"/>
    </source>
</evidence>
<dbReference type="PATRIC" id="fig|742737.3.peg.821"/>
<evidence type="ECO:0000256" key="11">
    <source>
        <dbReference type="RuleBase" id="RU004181"/>
    </source>
</evidence>
<keyword evidence="6 9" id="KW-0378">Hydrolase</keyword>
<comment type="function">
    <text evidence="9 10">This protein specifically catalyzes the removal of signal peptides from prolipoproteins.</text>
</comment>
<feature type="transmembrane region" description="Helical" evidence="9">
    <location>
        <begin position="64"/>
        <end position="81"/>
    </location>
</feature>
<protein>
    <recommendedName>
        <fullName evidence="9">Lipoprotein signal peptidase</fullName>
        <ecNumber evidence="9">3.4.23.36</ecNumber>
    </recommendedName>
    <alternativeName>
        <fullName evidence="9">Prolipoprotein signal peptidase</fullName>
    </alternativeName>
    <alternativeName>
        <fullName evidence="9">Signal peptidase II</fullName>
        <shortName evidence="9">SPase II</shortName>
    </alternativeName>
</protein>
<evidence type="ECO:0000256" key="4">
    <source>
        <dbReference type="ARBA" id="ARBA00022692"/>
    </source>
</evidence>
<accession>G5IBA4</accession>
<dbReference type="PANTHER" id="PTHR33695">
    <property type="entry name" value="LIPOPROTEIN SIGNAL PEPTIDASE"/>
    <property type="match status" value="1"/>
</dbReference>
<gene>
    <name evidence="9" type="primary">lspA</name>
    <name evidence="12" type="ORF">HMPREF9473_00826</name>
</gene>
<keyword evidence="5 9" id="KW-0064">Aspartyl protease</keyword>
<dbReference type="UniPathway" id="UPA00665"/>